<dbReference type="InterPro" id="IPR006162">
    <property type="entry name" value="Ppantetheine_attach_site"/>
</dbReference>
<dbReference type="InterPro" id="IPR057326">
    <property type="entry name" value="KR_dom"/>
</dbReference>
<dbReference type="InterPro" id="IPR016036">
    <property type="entry name" value="Malonyl_transacylase_ACP-bd"/>
</dbReference>
<dbReference type="Gene3D" id="1.10.1200.10">
    <property type="entry name" value="ACP-like"/>
    <property type="match status" value="1"/>
</dbReference>
<dbReference type="InterPro" id="IPR014043">
    <property type="entry name" value="Acyl_transferase_dom"/>
</dbReference>
<dbReference type="Gene3D" id="3.10.129.110">
    <property type="entry name" value="Polyketide synthase dehydratase"/>
    <property type="match status" value="1"/>
</dbReference>
<reference evidence="9 10" key="1">
    <citation type="submission" date="2024-10" db="EMBL/GenBank/DDBJ databases">
        <title>The Natural Products Discovery Center: Release of the First 8490 Sequenced Strains for Exploring Actinobacteria Biosynthetic Diversity.</title>
        <authorList>
            <person name="Kalkreuter E."/>
            <person name="Kautsar S.A."/>
            <person name="Yang D."/>
            <person name="Bader C.D."/>
            <person name="Teijaro C.N."/>
            <person name="Fluegel L."/>
            <person name="Davis C.M."/>
            <person name="Simpson J.R."/>
            <person name="Lauterbach L."/>
            <person name="Steele A.D."/>
            <person name="Gui C."/>
            <person name="Meng S."/>
            <person name="Li G."/>
            <person name="Viehrig K."/>
            <person name="Ye F."/>
            <person name="Su P."/>
            <person name="Kiefer A.F."/>
            <person name="Nichols A."/>
            <person name="Cepeda A.J."/>
            <person name="Yan W."/>
            <person name="Fan B."/>
            <person name="Jiang Y."/>
            <person name="Adhikari A."/>
            <person name="Zheng C.-J."/>
            <person name="Schuster L."/>
            <person name="Cowan T.M."/>
            <person name="Smanski M.J."/>
            <person name="Chevrette M.G."/>
            <person name="De Carvalho L.P.S."/>
            <person name="Shen B."/>
        </authorList>
    </citation>
    <scope>NUCLEOTIDE SEQUENCE [LARGE SCALE GENOMIC DNA]</scope>
    <source>
        <strain evidence="9 10">NPDC004119</strain>
    </source>
</reference>
<dbReference type="SUPFAM" id="SSF101173">
    <property type="entry name" value="Docking domain B of the erythromycin polyketide synthase (DEBS)"/>
    <property type="match status" value="1"/>
</dbReference>
<dbReference type="Gene3D" id="3.40.366.10">
    <property type="entry name" value="Malonyl-Coenzyme A Acyl Carrier Protein, domain 2"/>
    <property type="match status" value="1"/>
</dbReference>
<dbReference type="InterPro" id="IPR016035">
    <property type="entry name" value="Acyl_Trfase/lysoPLipase"/>
</dbReference>
<evidence type="ECO:0000256" key="1">
    <source>
        <dbReference type="ARBA" id="ARBA00022450"/>
    </source>
</evidence>
<dbReference type="Pfam" id="PF22953">
    <property type="entry name" value="SpnB_Rossmann"/>
    <property type="match status" value="1"/>
</dbReference>
<dbReference type="SUPFAM" id="SSF47336">
    <property type="entry name" value="ACP-like"/>
    <property type="match status" value="1"/>
</dbReference>
<evidence type="ECO:0000259" key="8">
    <source>
        <dbReference type="PROSITE" id="PS52019"/>
    </source>
</evidence>
<evidence type="ECO:0000259" key="7">
    <source>
        <dbReference type="PROSITE" id="PS52004"/>
    </source>
</evidence>
<evidence type="ECO:0000256" key="2">
    <source>
        <dbReference type="ARBA" id="ARBA00022553"/>
    </source>
</evidence>
<dbReference type="InterPro" id="IPR050091">
    <property type="entry name" value="PKS_NRPS_Biosynth_Enz"/>
</dbReference>
<dbReference type="SMART" id="SM01294">
    <property type="entry name" value="PKS_PP_betabranch"/>
    <property type="match status" value="1"/>
</dbReference>
<dbReference type="InterPro" id="IPR009081">
    <property type="entry name" value="PP-bd_ACP"/>
</dbReference>
<dbReference type="InterPro" id="IPR032821">
    <property type="entry name" value="PKS_assoc"/>
</dbReference>
<dbReference type="Pfam" id="PF00550">
    <property type="entry name" value="PP-binding"/>
    <property type="match status" value="1"/>
</dbReference>
<dbReference type="SMART" id="SM00822">
    <property type="entry name" value="PKS_KR"/>
    <property type="match status" value="1"/>
</dbReference>
<dbReference type="Pfam" id="PF16197">
    <property type="entry name" value="KAsynt_C_assoc"/>
    <property type="match status" value="1"/>
</dbReference>
<dbReference type="CDD" id="cd08956">
    <property type="entry name" value="KR_3_FAS_SDR_x"/>
    <property type="match status" value="1"/>
</dbReference>
<feature type="domain" description="Carrier" evidence="6">
    <location>
        <begin position="1673"/>
        <end position="1748"/>
    </location>
</feature>
<evidence type="ECO:0000313" key="9">
    <source>
        <dbReference type="EMBL" id="MFF0501261.1"/>
    </source>
</evidence>
<dbReference type="Gene3D" id="3.40.47.10">
    <property type="match status" value="1"/>
</dbReference>
<keyword evidence="1" id="KW-0596">Phosphopantetheine</keyword>
<dbReference type="InterPro" id="IPR014030">
    <property type="entry name" value="Ketoacyl_synth_N"/>
</dbReference>
<keyword evidence="4" id="KW-0012">Acyltransferase</keyword>
<feature type="region of interest" description="C-terminal hotdog fold" evidence="5">
    <location>
        <begin position="1078"/>
        <end position="1219"/>
    </location>
</feature>
<protein>
    <submittedName>
        <fullName evidence="9">SDR family NAD(P)-dependent oxidoreductase</fullName>
    </submittedName>
</protein>
<evidence type="ECO:0000256" key="4">
    <source>
        <dbReference type="ARBA" id="ARBA00023315"/>
    </source>
</evidence>
<dbReference type="InterPro" id="IPR049552">
    <property type="entry name" value="PKS_DH_N"/>
</dbReference>
<organism evidence="9 10">
    <name type="scientific">Nocardia aobensis</name>
    <dbReference type="NCBI Taxonomy" id="257277"/>
    <lineage>
        <taxon>Bacteria</taxon>
        <taxon>Bacillati</taxon>
        <taxon>Actinomycetota</taxon>
        <taxon>Actinomycetes</taxon>
        <taxon>Mycobacteriales</taxon>
        <taxon>Nocardiaceae</taxon>
        <taxon>Nocardia</taxon>
    </lineage>
</organism>
<dbReference type="InterPro" id="IPR020807">
    <property type="entry name" value="PKS_DH"/>
</dbReference>
<keyword evidence="2" id="KW-0597">Phosphoprotein</keyword>
<dbReference type="PANTHER" id="PTHR43775:SF51">
    <property type="entry name" value="INACTIVE PHENOLPHTHIOCEROL SYNTHESIS POLYKETIDE SYNTHASE TYPE I PKS1-RELATED"/>
    <property type="match status" value="1"/>
</dbReference>
<name>A0ABW6PDL5_9NOCA</name>
<feature type="domain" description="Ketosynthase family 3 (KS3)" evidence="7">
    <location>
        <begin position="38"/>
        <end position="465"/>
    </location>
</feature>
<dbReference type="Gene3D" id="3.30.70.3290">
    <property type="match status" value="1"/>
</dbReference>
<dbReference type="SMART" id="SM00825">
    <property type="entry name" value="PKS_KS"/>
    <property type="match status" value="1"/>
</dbReference>
<dbReference type="PANTHER" id="PTHR43775">
    <property type="entry name" value="FATTY ACID SYNTHASE"/>
    <property type="match status" value="1"/>
</dbReference>
<dbReference type="PROSITE" id="PS50075">
    <property type="entry name" value="CARRIER"/>
    <property type="match status" value="1"/>
</dbReference>
<dbReference type="InterPro" id="IPR036299">
    <property type="entry name" value="Polyketide_synth_docking_sf"/>
</dbReference>
<comment type="caution">
    <text evidence="9">The sequence shown here is derived from an EMBL/GenBank/DDBJ whole genome shotgun (WGS) entry which is preliminary data.</text>
</comment>
<dbReference type="InterPro" id="IPR049900">
    <property type="entry name" value="PKS_mFAS_DH"/>
</dbReference>
<dbReference type="InterPro" id="IPR055123">
    <property type="entry name" value="SpnB-like_Rossmann"/>
</dbReference>
<sequence length="1828" mass="189901">MSTPDTSNEERLSRYLRKLTGDLRAAKKQIRDLEDRAGEPIAIVGMSCRYPGGADTPDRLWDLVAAGADAIGPFPADRGWDLERLFDTDPDAPGTVYTREGGFLDTAADFDAAFFGIGPRAAEAMDPQQRLFLEAAWEALEDAGLDPASLRGSDTGVFAGVIHQDYGPRVGSPGLTAETEGHAFLGVSASVLSGRVAFTFGFKGPALSVDTACSSSLVALHLACQALRQGDVSLALVGGVTVMSDPGLLIAFGRQRALSPDARCKAFAAAANGTGFSEGLGMLAVERLSDARRHGHRILAVVRGSAVNQDGASNQLTAPNGPAQEKVIARALANAGLVPADVDAVEAHGTGTTLGDPIEAQALIAAYGRDRAGDPLRIGSLKSNIGHTSAAAGVGGVIKMVQALRHEMLPATLHVDAPTPHVDWSAGAVRLLTAAEPWPAGDRVRRAGVSSFGASGTNAHVILEEAPAPQPAAEPADPAPEQDAVASGLTPVLISAKSEEGLRGQAAALVRWVDEHPDLTVDDLAYSLLTTRTRFEWRAAVAADGRDALRAALSDLAEPGAASSPVVTGRAVTRRTALLCTGQGAQRAGMGRELYEAFPAFAAALDEICAQFDPLLGVSLRQVMVTGADATVLDRTEFTQPALFAYEVGLYRLLNSFGVTPDVLIGHSIGELAAAYIAGVWTLPDACRLVAARGRLMGQLPTGGAMLAVAAAESEVTELIAGDRSVSVAAVNSPDAVVISGDEDAVAAYRARFADRGHKTAQLTVSHAFHSHRMDPMLAEFESIAEQVEYQRPRIPLVSNMSGRMAGEEVLDPGYWVRQVREPVRFAAGVDSLVAAGVRRFVEIGPDAVLTAMTAQCLPEDLDGEPTVVAAARRGRGEVEQFAHCLAQMYTAGAEVDWSVFFAGRDVKRVSLPTYAFQRRRYWLPSAPGAGGGESAGFRAIDHPLLEAVLPMADGGLVLSGQLSPRTQPWLADHVIGGVMLLPGTGFVELALRAGAEAGCPVVDELTLRSPLVLSATDSVPIQIVVGATESDSSRRPVSIYSRGAHDHDGEWVLHAQGLLSTTDAAAPAPEIWPPAAATAVDIDYGKFLSRDYALGPAFRGVRALWRRGGEVFADIAVGADTGVRADGFGIHPALLDATLQAGLLADVLEIGGGQVVLPFSWESVSLSTTEASLLRVRLTVSGSSVSIGVTDGHGRPVLSGSVTMRATPVAQLAAAAAADPVLELVWSPTTAEAGAAEASVGWWDRLEPEAPVPAVVVVEAGRTAGADVVAATHTEVARVLGVLQEWQAGDRFASSTLVVVTRGAVALPGEDLTDLAGAAVWGLVRSAQAEDPGRIMLADTDSGVDEHLASTVLAVGEPEVVVRAGVPHIARLTRSVPVSAPAGDTSVFGAGTVLITGGTGGVGAVVARHLVRAHGVRSLLLVSRGGMRAAGAAALCDELEQAGAQVKVVACDVADAGAVAGLRAHVPARWPLSGVVHAAGVLDDGVVASLTPQRIDTVLAPKVDAAWYLHEATADLEPAAFVVFSSVSGTVGGPGQGNYAAANTFLDGLTAHRRARGLAAQSVVWGPWARTSGMAGYLDASDVARMNRAGFTALSDEAALAGWDAALARGTAHPVIVALDTAAILARAAAGMLPPLLRTLAPPALRPTKEVASAVAPLPQRLTGLDADRQRQMVLETVRDHIAAVLGLNGAAAIAPDRTFQDLGFDSLGAVELRNRLKSVTGLSLSAAVVFDYPTPKALAGHLHTQLAGAPVDVRPRPIDAVFDDLESTLALGDWDDEQKRRIAARLQSVAASWAARTDPGGGLPEDDVENASEAELFAILDRELDA</sequence>
<dbReference type="Gene3D" id="3.40.50.720">
    <property type="entry name" value="NAD(P)-binding Rossmann-like Domain"/>
    <property type="match status" value="1"/>
</dbReference>
<dbReference type="SUPFAM" id="SSF51735">
    <property type="entry name" value="NAD(P)-binding Rossmann-fold domains"/>
    <property type="match status" value="2"/>
</dbReference>
<dbReference type="InterPro" id="IPR042104">
    <property type="entry name" value="PKS_dehydratase_sf"/>
</dbReference>
<dbReference type="Pfam" id="PF02801">
    <property type="entry name" value="Ketoacyl-synt_C"/>
    <property type="match status" value="1"/>
</dbReference>
<keyword evidence="10" id="KW-1185">Reference proteome</keyword>
<dbReference type="Pfam" id="PF08659">
    <property type="entry name" value="KR"/>
    <property type="match status" value="1"/>
</dbReference>
<dbReference type="InterPro" id="IPR020806">
    <property type="entry name" value="PKS_PP-bd"/>
</dbReference>
<evidence type="ECO:0000256" key="3">
    <source>
        <dbReference type="ARBA" id="ARBA00022679"/>
    </source>
</evidence>
<dbReference type="PROSITE" id="PS00606">
    <property type="entry name" value="KS3_1"/>
    <property type="match status" value="1"/>
</dbReference>
<accession>A0ABW6PDL5</accession>
<proteinExistence type="predicted"/>
<dbReference type="Pfam" id="PF00698">
    <property type="entry name" value="Acyl_transf_1"/>
    <property type="match status" value="1"/>
</dbReference>
<dbReference type="InterPro" id="IPR018201">
    <property type="entry name" value="Ketoacyl_synth_AS"/>
</dbReference>
<dbReference type="InterPro" id="IPR016039">
    <property type="entry name" value="Thiolase-like"/>
</dbReference>
<dbReference type="SMART" id="SM00826">
    <property type="entry name" value="PKS_DH"/>
    <property type="match status" value="1"/>
</dbReference>
<dbReference type="InterPro" id="IPR001227">
    <property type="entry name" value="Ac_transferase_dom_sf"/>
</dbReference>
<feature type="domain" description="PKS/mFAS DH" evidence="8">
    <location>
        <begin position="943"/>
        <end position="1219"/>
    </location>
</feature>
<dbReference type="SUPFAM" id="SSF53901">
    <property type="entry name" value="Thiolase-like"/>
    <property type="match status" value="1"/>
</dbReference>
<evidence type="ECO:0000313" key="10">
    <source>
        <dbReference type="Proteomes" id="UP001601442"/>
    </source>
</evidence>
<dbReference type="CDD" id="cd00833">
    <property type="entry name" value="PKS"/>
    <property type="match status" value="1"/>
</dbReference>
<dbReference type="SMART" id="SM00823">
    <property type="entry name" value="PKS_PP"/>
    <property type="match status" value="1"/>
</dbReference>
<keyword evidence="3" id="KW-0808">Transferase</keyword>
<evidence type="ECO:0000259" key="6">
    <source>
        <dbReference type="PROSITE" id="PS50075"/>
    </source>
</evidence>
<dbReference type="InterPro" id="IPR014031">
    <property type="entry name" value="Ketoacyl_synth_C"/>
</dbReference>
<evidence type="ECO:0000256" key="5">
    <source>
        <dbReference type="PROSITE-ProRule" id="PRU01363"/>
    </source>
</evidence>
<dbReference type="RefSeq" id="WP_387401156.1">
    <property type="nucleotide sequence ID" value="NZ_JBIAMT010000008.1"/>
</dbReference>
<dbReference type="Pfam" id="PF00109">
    <property type="entry name" value="ketoacyl-synt"/>
    <property type="match status" value="1"/>
</dbReference>
<dbReference type="PROSITE" id="PS00012">
    <property type="entry name" value="PHOSPHOPANTETHEINE"/>
    <property type="match status" value="1"/>
</dbReference>
<dbReference type="Pfam" id="PF21089">
    <property type="entry name" value="PKS_DH_N"/>
    <property type="match status" value="1"/>
</dbReference>
<dbReference type="SMART" id="SM00827">
    <property type="entry name" value="PKS_AT"/>
    <property type="match status" value="1"/>
</dbReference>
<dbReference type="Proteomes" id="UP001601442">
    <property type="component" value="Unassembled WGS sequence"/>
</dbReference>
<dbReference type="PROSITE" id="PS52019">
    <property type="entry name" value="PKS_MFAS_DH"/>
    <property type="match status" value="1"/>
</dbReference>
<dbReference type="InterPro" id="IPR036291">
    <property type="entry name" value="NAD(P)-bd_dom_sf"/>
</dbReference>
<gene>
    <name evidence="9" type="ORF">ACFYU5_33015</name>
</gene>
<dbReference type="InterPro" id="IPR013968">
    <property type="entry name" value="PKS_KR"/>
</dbReference>
<feature type="active site" description="Proton acceptor; for dehydratase activity" evidence="5">
    <location>
        <position position="974"/>
    </location>
</feature>
<dbReference type="InterPro" id="IPR020841">
    <property type="entry name" value="PKS_Beta-ketoAc_synthase_dom"/>
</dbReference>
<feature type="active site" description="Proton donor; for dehydratase activity" evidence="5">
    <location>
        <position position="1137"/>
    </location>
</feature>
<dbReference type="PROSITE" id="PS52004">
    <property type="entry name" value="KS3_2"/>
    <property type="match status" value="1"/>
</dbReference>
<dbReference type="SUPFAM" id="SSF52151">
    <property type="entry name" value="FabD/lysophospholipase-like"/>
    <property type="match status" value="1"/>
</dbReference>
<dbReference type="InterPro" id="IPR036736">
    <property type="entry name" value="ACP-like_sf"/>
</dbReference>
<dbReference type="Pfam" id="PF14765">
    <property type="entry name" value="PS-DH"/>
    <property type="match status" value="1"/>
</dbReference>
<dbReference type="EMBL" id="JBIAMT010000008">
    <property type="protein sequence ID" value="MFF0501261.1"/>
    <property type="molecule type" value="Genomic_DNA"/>
</dbReference>
<dbReference type="InterPro" id="IPR049551">
    <property type="entry name" value="PKS_DH_C"/>
</dbReference>
<feature type="region of interest" description="N-terminal hotdog fold" evidence="5">
    <location>
        <begin position="943"/>
        <end position="1067"/>
    </location>
</feature>
<dbReference type="SUPFAM" id="SSF55048">
    <property type="entry name" value="Probable ACP-binding domain of malonyl-CoA ACP transacylase"/>
    <property type="match status" value="1"/>
</dbReference>